<dbReference type="Pfam" id="PF01507">
    <property type="entry name" value="PAPS_reduct"/>
    <property type="match status" value="1"/>
</dbReference>
<protein>
    <recommendedName>
        <fullName evidence="1">Phosphoadenosine phosphosulphate reductase domain-containing protein</fullName>
    </recommendedName>
</protein>
<dbReference type="InterPro" id="IPR002500">
    <property type="entry name" value="PAPS_reduct_dom"/>
</dbReference>
<dbReference type="RefSeq" id="WP_245922159.1">
    <property type="nucleotide sequence ID" value="NZ_BSOU01000031.1"/>
</dbReference>
<dbReference type="PANTHER" id="PTHR30083:SF0">
    <property type="entry name" value="3'-PHOSPHOADENOSINE 5'-PHOSPHOSULFATE SULFOTRANSFERASE (PAPS REDUCTASE)_FAD SYNTHETASE"/>
    <property type="match status" value="1"/>
</dbReference>
<dbReference type="Gene3D" id="3.40.50.620">
    <property type="entry name" value="HUPs"/>
    <property type="match status" value="1"/>
</dbReference>
<gene>
    <name evidence="2" type="ORF">GCM10007855_41130</name>
</gene>
<dbReference type="InterPro" id="IPR021845">
    <property type="entry name" value="DUF3440"/>
</dbReference>
<dbReference type="Proteomes" id="UP001156660">
    <property type="component" value="Unassembled WGS sequence"/>
</dbReference>
<keyword evidence="3" id="KW-1185">Reference proteome</keyword>
<organism evidence="2 3">
    <name type="scientific">Aliivibrio sifiae</name>
    <dbReference type="NCBI Taxonomy" id="566293"/>
    <lineage>
        <taxon>Bacteria</taxon>
        <taxon>Pseudomonadati</taxon>
        <taxon>Pseudomonadota</taxon>
        <taxon>Gammaproteobacteria</taxon>
        <taxon>Vibrionales</taxon>
        <taxon>Vibrionaceae</taxon>
        <taxon>Aliivibrio</taxon>
    </lineage>
</organism>
<dbReference type="InterPro" id="IPR014729">
    <property type="entry name" value="Rossmann-like_a/b/a_fold"/>
</dbReference>
<evidence type="ECO:0000313" key="3">
    <source>
        <dbReference type="Proteomes" id="UP001156660"/>
    </source>
</evidence>
<dbReference type="EMBL" id="BSOU01000031">
    <property type="protein sequence ID" value="GLR77238.1"/>
    <property type="molecule type" value="Genomic_DNA"/>
</dbReference>
<name>A0ABQ6ASW5_9GAMM</name>
<proteinExistence type="predicted"/>
<comment type="caution">
    <text evidence="2">The sequence shown here is derived from an EMBL/GenBank/DDBJ whole genome shotgun (WGS) entry which is preliminary data.</text>
</comment>
<dbReference type="Pfam" id="PF11922">
    <property type="entry name" value="DUF3440"/>
    <property type="match status" value="1"/>
</dbReference>
<evidence type="ECO:0000259" key="1">
    <source>
        <dbReference type="Pfam" id="PF01507"/>
    </source>
</evidence>
<feature type="domain" description="Phosphoadenosine phosphosulphate reductase" evidence="1">
    <location>
        <begin position="22"/>
        <end position="94"/>
    </location>
</feature>
<dbReference type="SUPFAM" id="SSF52402">
    <property type="entry name" value="Adenine nucleotide alpha hydrolases-like"/>
    <property type="match status" value="1"/>
</dbReference>
<reference evidence="3" key="1">
    <citation type="journal article" date="2019" name="Int. J. Syst. Evol. Microbiol.">
        <title>The Global Catalogue of Microorganisms (GCM) 10K type strain sequencing project: providing services to taxonomists for standard genome sequencing and annotation.</title>
        <authorList>
            <consortium name="The Broad Institute Genomics Platform"/>
            <consortium name="The Broad Institute Genome Sequencing Center for Infectious Disease"/>
            <person name="Wu L."/>
            <person name="Ma J."/>
        </authorList>
    </citation>
    <scope>NUCLEOTIDE SEQUENCE [LARGE SCALE GENOMIC DNA]</scope>
    <source>
        <strain evidence="3">NBRC 105001</strain>
    </source>
</reference>
<dbReference type="PANTHER" id="PTHR30083">
    <property type="entry name" value="TRANSCRIPTIONAL REGULATOR-RELATED"/>
    <property type="match status" value="1"/>
</dbReference>
<sequence length="152" mass="18312">MEFEDFVVEFAHWFQQQKGTPIAVLIGLRADESLHRFNTIKNSKKGKYKDKYWTTRLQKDVYTAYPIYDWKTKDIWIANARFSWDYNRIYELMYKAGVPFSMQRLCQPFGDEQRKGLWLYKILEPQTWQKLVGRVEGSNFGARYCKEQGRKN</sequence>
<accession>A0ABQ6ASW5</accession>
<evidence type="ECO:0000313" key="2">
    <source>
        <dbReference type="EMBL" id="GLR77238.1"/>
    </source>
</evidence>